<accession>A0A813M9A4</accession>
<feature type="compositionally biased region" description="Basic and acidic residues" evidence="9">
    <location>
        <begin position="154"/>
        <end position="163"/>
    </location>
</feature>
<feature type="domain" description="G-patch" evidence="10">
    <location>
        <begin position="166"/>
        <end position="212"/>
    </location>
</feature>
<evidence type="ECO:0000256" key="3">
    <source>
        <dbReference type="ARBA" id="ARBA00022664"/>
    </source>
</evidence>
<dbReference type="PANTHER" id="PTHR23329">
    <property type="entry name" value="TUFTELIN-INTERACTING PROTEIN 11-RELATED"/>
    <property type="match status" value="1"/>
</dbReference>
<dbReference type="InterPro" id="IPR022159">
    <property type="entry name" value="STIP/TFIP11_N"/>
</dbReference>
<keyword evidence="3 7" id="KW-0507">mRNA processing</keyword>
<keyword evidence="8" id="KW-0175">Coiled coil</keyword>
<dbReference type="PIRSF" id="PIRSF017706">
    <property type="entry name" value="TFIP11"/>
    <property type="match status" value="1"/>
</dbReference>
<dbReference type="GO" id="GO:0071008">
    <property type="term" value="C:U2-type post-mRNA release spliceosomal complex"/>
    <property type="evidence" value="ECO:0007669"/>
    <property type="project" value="TreeGrafter"/>
</dbReference>
<dbReference type="OrthoDB" id="4822at2759"/>
<feature type="coiled-coil region" evidence="8">
    <location>
        <begin position="398"/>
        <end position="425"/>
    </location>
</feature>
<keyword evidence="4 7" id="KW-0747">Spliceosome</keyword>
<feature type="region of interest" description="Disordered" evidence="9">
    <location>
        <begin position="74"/>
        <end position="94"/>
    </location>
</feature>
<protein>
    <recommendedName>
        <fullName evidence="10">G-patch domain-containing protein</fullName>
    </recommendedName>
</protein>
<evidence type="ECO:0000313" key="11">
    <source>
        <dbReference type="EMBL" id="CAF0720469.1"/>
    </source>
</evidence>
<comment type="caution">
    <text evidence="11">The sequence shown here is derived from an EMBL/GenBank/DDBJ whole genome shotgun (WGS) entry which is preliminary data.</text>
</comment>
<sequence>MSDEEEMEEFEMNDEDLVRAFNPGSKRHKMSKEEAMLGIWATKEYSDSEDEQDEFSYNKQKKFSKKSSIDFIASKKSKRSPQLEKDNEKVDDKISDEEEFENFMKKEEILDESDSDNDNMDELNTKNYYQVKEVQPTFKSSGQKNPFKQNVPKSEIKEIGNWEKHTKGIGMRLMQKMGWEKGKGLGKDLGGRAVPVEATVRKGKGAIGAHGPETKGTRFKHEKEEEDEEEERVHVSQWKKDKKNKKPQYALRTPEELVQLTQKQPNKLKRIEQMLEISELEQLEKKTEKSNKIKIIDMTGREQRVMHGYESLTHITKLSQIDSKTTLKKHQNFDLPELTHNLDLILNMTEDRLIHYDKKTKHFEDMIVSLSYEEKKTRDKLKSESEQMEKISNLIKAIEKCEAKVNEENVTLDELIKNFQNLQQTYPDEFIIFNLCQVSIPLLTPLLKKRMKLWSPFDQVKKVDDTDNPESSTYCYETFSKLKELLNETNYDQINIYHRLVWETWMPFFRKLLSEISIKEYSFDCSDLINKWRPLLSDWIIQNILNQVVLPKLISEVEEWNPLTDVIPIHEWIHPWLTLIKDRMESTLFPTIRFKLASALQSWHPSDQSAKAILLPWKPPVFSSQNWEQFLSRNILPKLEMILEQELIINPGQQNLEPWHWVMSWADLIPIQNFINLLEKSFFPKWLKVLSTWLNSSPNYEEVSKWYVGWRSLFNEKLIQHPNVKAKLTQGLLMMNRSVSGVQVAYTPETPPVLQPIEVPSSESLKDKGVQLSTTPAVSSFKDIIERKAAECNIMFVPIINKFKEGKQVYRLGNINVYLDRNVAFMLQNGSWIPASLREIFDKAL</sequence>
<dbReference type="InterPro" id="IPR022783">
    <property type="entry name" value="GCFC_dom"/>
</dbReference>
<dbReference type="Pfam" id="PF01585">
    <property type="entry name" value="G-patch"/>
    <property type="match status" value="1"/>
</dbReference>
<dbReference type="InterPro" id="IPR000467">
    <property type="entry name" value="G_patch_dom"/>
</dbReference>
<evidence type="ECO:0000256" key="1">
    <source>
        <dbReference type="ARBA" id="ARBA00004123"/>
    </source>
</evidence>
<dbReference type="EMBL" id="CAJNOC010000156">
    <property type="protein sequence ID" value="CAF0720469.1"/>
    <property type="molecule type" value="Genomic_DNA"/>
</dbReference>
<dbReference type="GO" id="GO:0003676">
    <property type="term" value="F:nucleic acid binding"/>
    <property type="evidence" value="ECO:0007669"/>
    <property type="project" value="InterPro"/>
</dbReference>
<evidence type="ECO:0000313" key="12">
    <source>
        <dbReference type="Proteomes" id="UP000663879"/>
    </source>
</evidence>
<evidence type="ECO:0000256" key="9">
    <source>
        <dbReference type="SAM" id="MobiDB-lite"/>
    </source>
</evidence>
<dbReference type="SMART" id="SM00443">
    <property type="entry name" value="G_patch"/>
    <property type="match status" value="1"/>
</dbReference>
<dbReference type="Pfam" id="PF07842">
    <property type="entry name" value="GCFC"/>
    <property type="match status" value="1"/>
</dbReference>
<proteinExistence type="inferred from homology"/>
<dbReference type="AlphaFoldDB" id="A0A813M9A4"/>
<evidence type="ECO:0000256" key="4">
    <source>
        <dbReference type="ARBA" id="ARBA00022728"/>
    </source>
</evidence>
<organism evidence="11 12">
    <name type="scientific">Brachionus calyciflorus</name>
    <dbReference type="NCBI Taxonomy" id="104777"/>
    <lineage>
        <taxon>Eukaryota</taxon>
        <taxon>Metazoa</taxon>
        <taxon>Spiralia</taxon>
        <taxon>Gnathifera</taxon>
        <taxon>Rotifera</taxon>
        <taxon>Eurotatoria</taxon>
        <taxon>Monogononta</taxon>
        <taxon>Pseudotrocha</taxon>
        <taxon>Ploima</taxon>
        <taxon>Brachionidae</taxon>
        <taxon>Brachionus</taxon>
    </lineage>
</organism>
<name>A0A813M9A4_9BILA</name>
<feature type="compositionally biased region" description="Basic and acidic residues" evidence="9">
    <location>
        <begin position="212"/>
        <end position="223"/>
    </location>
</feature>
<evidence type="ECO:0000256" key="2">
    <source>
        <dbReference type="ARBA" id="ARBA00010900"/>
    </source>
</evidence>
<evidence type="ECO:0000256" key="5">
    <source>
        <dbReference type="ARBA" id="ARBA00023187"/>
    </source>
</evidence>
<dbReference type="InterPro" id="IPR024933">
    <property type="entry name" value="TFP11"/>
</dbReference>
<keyword evidence="12" id="KW-1185">Reference proteome</keyword>
<dbReference type="PANTHER" id="PTHR23329:SF1">
    <property type="entry name" value="TUFTELIN-INTERACTING PROTEIN 11"/>
    <property type="match status" value="1"/>
</dbReference>
<feature type="compositionally biased region" description="Basic and acidic residues" evidence="9">
    <location>
        <begin position="81"/>
        <end position="93"/>
    </location>
</feature>
<evidence type="ECO:0000259" key="10">
    <source>
        <dbReference type="PROSITE" id="PS50174"/>
    </source>
</evidence>
<dbReference type="PROSITE" id="PS50174">
    <property type="entry name" value="G_PATCH"/>
    <property type="match status" value="1"/>
</dbReference>
<reference evidence="11" key="1">
    <citation type="submission" date="2021-02" db="EMBL/GenBank/DDBJ databases">
        <authorList>
            <person name="Nowell W R."/>
        </authorList>
    </citation>
    <scope>NUCLEOTIDE SEQUENCE</scope>
    <source>
        <strain evidence="11">Ploen Becks lab</strain>
    </source>
</reference>
<comment type="similarity">
    <text evidence="2 7">Belongs to the TFP11/STIP family.</text>
</comment>
<evidence type="ECO:0000256" key="6">
    <source>
        <dbReference type="ARBA" id="ARBA00023242"/>
    </source>
</evidence>
<dbReference type="Pfam" id="PF12457">
    <property type="entry name" value="TIP_N"/>
    <property type="match status" value="1"/>
</dbReference>
<comment type="subcellular location">
    <subcellularLocation>
        <location evidence="1 7">Nucleus</location>
    </subcellularLocation>
</comment>
<keyword evidence="6 7" id="KW-0539">Nucleus</keyword>
<dbReference type="GO" id="GO:0000390">
    <property type="term" value="P:spliceosomal complex disassembly"/>
    <property type="evidence" value="ECO:0007669"/>
    <property type="project" value="InterPro"/>
</dbReference>
<evidence type="ECO:0000256" key="7">
    <source>
        <dbReference type="PIRNR" id="PIRNR017706"/>
    </source>
</evidence>
<feature type="region of interest" description="Disordered" evidence="9">
    <location>
        <begin position="205"/>
        <end position="249"/>
    </location>
</feature>
<keyword evidence="5 7" id="KW-0508">mRNA splicing</keyword>
<evidence type="ECO:0000256" key="8">
    <source>
        <dbReference type="SAM" id="Coils"/>
    </source>
</evidence>
<feature type="region of interest" description="Disordered" evidence="9">
    <location>
        <begin position="135"/>
        <end position="163"/>
    </location>
</feature>
<dbReference type="Proteomes" id="UP000663879">
    <property type="component" value="Unassembled WGS sequence"/>
</dbReference>
<gene>
    <name evidence="11" type="ORF">OXX778_LOCUS2113</name>
</gene>
<feature type="compositionally biased region" description="Polar residues" evidence="9">
    <location>
        <begin position="137"/>
        <end position="152"/>
    </location>
</feature>
<dbReference type="InterPro" id="IPR045211">
    <property type="entry name" value="TFP11/STIP/Ntr1"/>
</dbReference>